<dbReference type="GeneID" id="100888138"/>
<keyword evidence="8" id="KW-0067">ATP-binding</keyword>
<dbReference type="CDD" id="cd18788">
    <property type="entry name" value="SF2_C_XPD"/>
    <property type="match status" value="1"/>
</dbReference>
<dbReference type="InterPro" id="IPR006555">
    <property type="entry name" value="ATP-dep_Helicase_C"/>
</dbReference>
<dbReference type="GO" id="GO:0006281">
    <property type="term" value="P:DNA repair"/>
    <property type="evidence" value="ECO:0007669"/>
    <property type="project" value="UniProtKB-KW"/>
</dbReference>
<evidence type="ECO:0000256" key="9">
    <source>
        <dbReference type="ARBA" id="ARBA00023004"/>
    </source>
</evidence>
<evidence type="ECO:0000256" key="14">
    <source>
        <dbReference type="ARBA" id="ARBA00023242"/>
    </source>
</evidence>
<dbReference type="InterPro" id="IPR049909">
    <property type="entry name" value="Rtel1_HHD"/>
</dbReference>
<proteinExistence type="predicted"/>
<comment type="catalytic activity">
    <reaction evidence="15">
        <text>ATP + H2O = ADP + phosphate + H(+)</text>
        <dbReference type="Rhea" id="RHEA:13065"/>
        <dbReference type="ChEBI" id="CHEBI:15377"/>
        <dbReference type="ChEBI" id="CHEBI:15378"/>
        <dbReference type="ChEBI" id="CHEBI:30616"/>
        <dbReference type="ChEBI" id="CHEBI:43474"/>
        <dbReference type="ChEBI" id="CHEBI:456216"/>
    </reaction>
</comment>
<dbReference type="GO" id="GO:0005524">
    <property type="term" value="F:ATP binding"/>
    <property type="evidence" value="ECO:0007669"/>
    <property type="project" value="UniProtKB-KW"/>
</dbReference>
<dbReference type="GO" id="GO:0005634">
    <property type="term" value="C:nucleus"/>
    <property type="evidence" value="ECO:0007669"/>
    <property type="project" value="UniProtKB-SubCell"/>
</dbReference>
<dbReference type="GO" id="GO:0016818">
    <property type="term" value="F:hydrolase activity, acting on acid anhydrides, in phosphorus-containing anhydrides"/>
    <property type="evidence" value="ECO:0007669"/>
    <property type="project" value="InterPro"/>
</dbReference>
<dbReference type="InterPro" id="IPR045028">
    <property type="entry name" value="DinG/Rad3-like"/>
</dbReference>
<dbReference type="GO" id="GO:0051539">
    <property type="term" value="F:4 iron, 4 sulfur cluster binding"/>
    <property type="evidence" value="ECO:0007669"/>
    <property type="project" value="UniProtKB-KW"/>
</dbReference>
<keyword evidence="3" id="KW-0479">Metal-binding</keyword>
<feature type="compositionally biased region" description="Basic and acidic residues" evidence="17">
    <location>
        <begin position="537"/>
        <end position="564"/>
    </location>
</feature>
<dbReference type="FunCoup" id="A0A7M7NN13">
    <property type="interactions" value="1226"/>
</dbReference>
<keyword evidence="12" id="KW-0234">DNA repair</keyword>
<evidence type="ECO:0000256" key="11">
    <source>
        <dbReference type="ARBA" id="ARBA00023125"/>
    </source>
</evidence>
<protein>
    <recommendedName>
        <fullName evidence="16">Regulator of telomere elongation helicase 1 homolog</fullName>
    </recommendedName>
</protein>
<evidence type="ECO:0000256" key="13">
    <source>
        <dbReference type="ARBA" id="ARBA00023235"/>
    </source>
</evidence>
<evidence type="ECO:0000256" key="5">
    <source>
        <dbReference type="ARBA" id="ARBA00022763"/>
    </source>
</evidence>
<evidence type="ECO:0000256" key="3">
    <source>
        <dbReference type="ARBA" id="ARBA00022723"/>
    </source>
</evidence>
<reference evidence="19" key="2">
    <citation type="submission" date="2021-01" db="UniProtKB">
        <authorList>
            <consortium name="EnsemblMetazoa"/>
        </authorList>
    </citation>
    <scope>IDENTIFICATION</scope>
</reference>
<dbReference type="AlphaFoldDB" id="A0A7M7NN13"/>
<keyword evidence="6" id="KW-0378">Hydrolase</keyword>
<dbReference type="InParanoid" id="A0A7M7NN13"/>
<dbReference type="InterPro" id="IPR013020">
    <property type="entry name" value="Rad3/Chl1-like"/>
</dbReference>
<dbReference type="Gene3D" id="1.20.1160.20">
    <property type="match status" value="1"/>
</dbReference>
<keyword evidence="5" id="KW-0227">DNA damage</keyword>
<accession>A0A7M7NN13</accession>
<keyword evidence="4" id="KW-0547">Nucleotide-binding</keyword>
<feature type="region of interest" description="Disordered" evidence="17">
    <location>
        <begin position="293"/>
        <end position="333"/>
    </location>
</feature>
<evidence type="ECO:0000256" key="6">
    <source>
        <dbReference type="ARBA" id="ARBA00022801"/>
    </source>
</evidence>
<dbReference type="FunFam" id="3.40.50.300:FF:000431">
    <property type="entry name" value="Regulator of telomere elongation helicase 1"/>
    <property type="match status" value="1"/>
</dbReference>
<evidence type="ECO:0000256" key="12">
    <source>
        <dbReference type="ARBA" id="ARBA00023204"/>
    </source>
</evidence>
<evidence type="ECO:0000259" key="18">
    <source>
        <dbReference type="SMART" id="SM00491"/>
    </source>
</evidence>
<feature type="domain" description="ATP-dependent helicase C-terminal" evidence="18">
    <location>
        <begin position="100"/>
        <end position="251"/>
    </location>
</feature>
<keyword evidence="14" id="KW-0539">Nucleus</keyword>
<evidence type="ECO:0000256" key="2">
    <source>
        <dbReference type="ARBA" id="ARBA00022485"/>
    </source>
</evidence>
<dbReference type="EnsemblMetazoa" id="XM_030983129">
    <property type="protein sequence ID" value="XP_030838989"/>
    <property type="gene ID" value="LOC100888138"/>
</dbReference>
<evidence type="ECO:0000256" key="8">
    <source>
        <dbReference type="ARBA" id="ARBA00022840"/>
    </source>
</evidence>
<keyword evidence="10" id="KW-0411">Iron-sulfur</keyword>
<keyword evidence="20" id="KW-1185">Reference proteome</keyword>
<evidence type="ECO:0000256" key="15">
    <source>
        <dbReference type="ARBA" id="ARBA00049360"/>
    </source>
</evidence>
<keyword evidence="11" id="KW-0238">DNA-binding</keyword>
<dbReference type="Gene3D" id="3.40.50.300">
    <property type="entry name" value="P-loop containing nucleotide triphosphate hydrolases"/>
    <property type="match status" value="1"/>
</dbReference>
<feature type="region of interest" description="Disordered" evidence="17">
    <location>
        <begin position="404"/>
        <end position="424"/>
    </location>
</feature>
<dbReference type="Proteomes" id="UP000007110">
    <property type="component" value="Unassembled WGS sequence"/>
</dbReference>
<feature type="region of interest" description="Disordered" evidence="17">
    <location>
        <begin position="537"/>
        <end position="567"/>
    </location>
</feature>
<keyword evidence="9" id="KW-0408">Iron</keyword>
<dbReference type="GO" id="GO:0003677">
    <property type="term" value="F:DNA binding"/>
    <property type="evidence" value="ECO:0007669"/>
    <property type="project" value="UniProtKB-KW"/>
</dbReference>
<comment type="subcellular location">
    <subcellularLocation>
        <location evidence="1">Nucleus</location>
    </subcellularLocation>
</comment>
<name>A0A7M7NN13_STRPU</name>
<dbReference type="GO" id="GO:0046872">
    <property type="term" value="F:metal ion binding"/>
    <property type="evidence" value="ECO:0007669"/>
    <property type="project" value="UniProtKB-KW"/>
</dbReference>
<evidence type="ECO:0000256" key="17">
    <source>
        <dbReference type="SAM" id="MobiDB-lite"/>
    </source>
</evidence>
<evidence type="ECO:0000313" key="19">
    <source>
        <dbReference type="EnsemblMetazoa" id="XP_030838989"/>
    </source>
</evidence>
<evidence type="ECO:0000256" key="10">
    <source>
        <dbReference type="ARBA" id="ARBA00023014"/>
    </source>
</evidence>
<dbReference type="KEGG" id="spu:100888138"/>
<dbReference type="Pfam" id="PF23116">
    <property type="entry name" value="HHD_RTEL1"/>
    <property type="match status" value="1"/>
</dbReference>
<keyword evidence="13" id="KW-0413">Isomerase</keyword>
<evidence type="ECO:0000256" key="16">
    <source>
        <dbReference type="ARBA" id="ARBA00073810"/>
    </source>
</evidence>
<sequence>MQELYSQGVRSIILTSGTLAPLNSFKSELSIDFPIQLENPHVIDKHQMVVGVMTKGPDGTVLNSSYQTRFKKEYVLSLGNAIVNFARMVPNGLLVFFPSYPVMNHAIEIWQESGVSNRITQYKEMFIEPRGKRDFKEAMESFYERVRDPTLNGAAFFAVCRGKVSEGLDFADNNGRAVVITGLPFPPRKDPRVMLKMQYLDEAKRRNPQGLSGQMWYRQQASRAVNQAIGRVIRHRQDFGAILLCDTRFTNSEARAQLPSWVRPHLTVYDKFGQGVRDLMNFFKVCEKVMPKPKLKSDRPPIVASASSSSTSLDRPSQVARAASSSSSSSSFKNVSYQTAKHVDAHVPSLKRNRDGSHVSEAQLKIMYEEARPSPSSSSSGFTLLDALHNAEKPKSDDFAIPTSIPLSNQDNAMNKRQDDPKKKKKIIIKQSMFGGQSSSSITKRQRNACLVSAKDYVTEVKKRLSKENYKAFSNVMQSYKKDNDFGLMIAGLADLFTEDPTQYHLFRKFYSFVRPCHKKRFDELCKEITGEGCGYRPEDSIEKKKTDDSEEKAQKPQEAKKNFEQNTVSEAAKRHCSGLGSASSSATIGHLNSTSHLSKGVDLLNRGADHLNKGSLHLNEGASLWTEGAETLEKGS</sequence>
<dbReference type="SMART" id="SM00491">
    <property type="entry name" value="HELICc2"/>
    <property type="match status" value="1"/>
</dbReference>
<dbReference type="OrthoDB" id="19182at2759"/>
<organism evidence="19 20">
    <name type="scientific">Strongylocentrotus purpuratus</name>
    <name type="common">Purple sea urchin</name>
    <dbReference type="NCBI Taxonomy" id="7668"/>
    <lineage>
        <taxon>Eukaryota</taxon>
        <taxon>Metazoa</taxon>
        <taxon>Echinodermata</taxon>
        <taxon>Eleutherozoa</taxon>
        <taxon>Echinozoa</taxon>
        <taxon>Echinoidea</taxon>
        <taxon>Euechinoidea</taxon>
        <taxon>Echinacea</taxon>
        <taxon>Camarodonta</taxon>
        <taxon>Echinidea</taxon>
        <taxon>Strongylocentrotidae</taxon>
        <taxon>Strongylocentrotus</taxon>
    </lineage>
</organism>
<dbReference type="Pfam" id="PF13307">
    <property type="entry name" value="Helicase_C_2"/>
    <property type="match status" value="1"/>
</dbReference>
<dbReference type="PANTHER" id="PTHR11472:SF34">
    <property type="entry name" value="REGULATOR OF TELOMERE ELONGATION HELICASE 1"/>
    <property type="match status" value="1"/>
</dbReference>
<keyword evidence="7" id="KW-0347">Helicase</keyword>
<evidence type="ECO:0000256" key="4">
    <source>
        <dbReference type="ARBA" id="ARBA00022741"/>
    </source>
</evidence>
<dbReference type="GO" id="GO:0003678">
    <property type="term" value="F:DNA helicase activity"/>
    <property type="evidence" value="ECO:0007669"/>
    <property type="project" value="InterPro"/>
</dbReference>
<evidence type="ECO:0000256" key="7">
    <source>
        <dbReference type="ARBA" id="ARBA00022806"/>
    </source>
</evidence>
<evidence type="ECO:0000313" key="20">
    <source>
        <dbReference type="Proteomes" id="UP000007110"/>
    </source>
</evidence>
<dbReference type="NCBIfam" id="TIGR00604">
    <property type="entry name" value="rad3"/>
    <property type="match status" value="1"/>
</dbReference>
<keyword evidence="2" id="KW-0004">4Fe-4S</keyword>
<dbReference type="RefSeq" id="XP_030838989.1">
    <property type="nucleotide sequence ID" value="XM_030983129.1"/>
</dbReference>
<reference evidence="20" key="1">
    <citation type="submission" date="2015-02" db="EMBL/GenBank/DDBJ databases">
        <title>Genome sequencing for Strongylocentrotus purpuratus.</title>
        <authorList>
            <person name="Murali S."/>
            <person name="Liu Y."/>
            <person name="Vee V."/>
            <person name="English A."/>
            <person name="Wang M."/>
            <person name="Skinner E."/>
            <person name="Han Y."/>
            <person name="Muzny D.M."/>
            <person name="Worley K.C."/>
            <person name="Gibbs R.A."/>
        </authorList>
    </citation>
    <scope>NUCLEOTIDE SEQUENCE</scope>
</reference>
<dbReference type="CDD" id="cd13932">
    <property type="entry name" value="HN_RTEL1"/>
    <property type="match status" value="1"/>
</dbReference>
<dbReference type="PANTHER" id="PTHR11472">
    <property type="entry name" value="DNA REPAIR DEAD HELICASE RAD3/XP-D SUBFAMILY MEMBER"/>
    <property type="match status" value="1"/>
</dbReference>
<dbReference type="OMA" id="ILICDAN"/>
<evidence type="ECO:0000256" key="1">
    <source>
        <dbReference type="ARBA" id="ARBA00004123"/>
    </source>
</evidence>
<dbReference type="InterPro" id="IPR027417">
    <property type="entry name" value="P-loop_NTPase"/>
</dbReference>